<dbReference type="Gene3D" id="3.30.930.30">
    <property type="match status" value="1"/>
</dbReference>
<accession>A0A644W2U9</accession>
<reference evidence="2" key="1">
    <citation type="submission" date="2019-08" db="EMBL/GenBank/DDBJ databases">
        <authorList>
            <person name="Kucharzyk K."/>
            <person name="Murdoch R.W."/>
            <person name="Higgins S."/>
            <person name="Loffler F."/>
        </authorList>
    </citation>
    <scope>NUCLEOTIDE SEQUENCE</scope>
</reference>
<feature type="compositionally biased region" description="Basic and acidic residues" evidence="1">
    <location>
        <begin position="228"/>
        <end position="239"/>
    </location>
</feature>
<feature type="compositionally biased region" description="Basic and acidic residues" evidence="1">
    <location>
        <begin position="199"/>
        <end position="213"/>
    </location>
</feature>
<gene>
    <name evidence="2" type="ORF">SDC9_44229</name>
</gene>
<name>A0A644W2U9_9ZZZZ</name>
<feature type="region of interest" description="Disordered" evidence="1">
    <location>
        <begin position="199"/>
        <end position="264"/>
    </location>
</feature>
<evidence type="ECO:0008006" key="3">
    <source>
        <dbReference type="Google" id="ProtNLM"/>
    </source>
</evidence>
<organism evidence="2">
    <name type="scientific">bioreactor metagenome</name>
    <dbReference type="NCBI Taxonomy" id="1076179"/>
    <lineage>
        <taxon>unclassified sequences</taxon>
        <taxon>metagenomes</taxon>
        <taxon>ecological metagenomes</taxon>
    </lineage>
</organism>
<dbReference type="AlphaFoldDB" id="A0A644W2U9"/>
<evidence type="ECO:0000313" key="2">
    <source>
        <dbReference type="EMBL" id="MPL98031.1"/>
    </source>
</evidence>
<protein>
    <recommendedName>
        <fullName evidence="3">Plasmid recombination enzyme</fullName>
    </recommendedName>
</protein>
<sequence length="479" mass="53689">MPGALSIWGIALSNVGWRSARGAVVSDRPEKSIFAHKQTYSRKGNSQSRSVRDIAHENERLEGACPHVTHPLPATLLDGMRPSEVVDLIEQRVTEQNKLLRRLRKEQPDRKAVLRAIRADTHVMIASVFSFPDPVAEMDEAEYLRWRRDVIAFAKDDAARNGAEVLSIVEHRDETHPHVHVLAVPICADDNMRMDAKRCHEGHREQDRHRAEDWSGSPSRSYKQAMRHWQDRYHAEVGARHGQARTGPRRRRLDRKTWQAETSRLKAQKDEAIAVARADDARRLAEEQERRLELSLRDTVQKRLREAELIHAIASGGIVEALRQVDPDPVMLERLEAPAQMGGWNRHDAVRNREMRAALSPVLSDGVEAMRGPIHGADLLDGVTGFLRGIASWIGRLADASPRWMKWPETVAYVTQGMRHAFQAPFAVSSLAGVIETSPAWSGIAENASARLDQARTIQALVKPSSGAFLGSGSNIEKL</sequence>
<feature type="compositionally biased region" description="Basic and acidic residues" evidence="1">
    <location>
        <begin position="255"/>
        <end position="264"/>
    </location>
</feature>
<dbReference type="EMBL" id="VSSQ01000585">
    <property type="protein sequence ID" value="MPL98031.1"/>
    <property type="molecule type" value="Genomic_DNA"/>
</dbReference>
<dbReference type="CDD" id="cd17242">
    <property type="entry name" value="MobM_relaxase"/>
    <property type="match status" value="1"/>
</dbReference>
<comment type="caution">
    <text evidence="2">The sequence shown here is derived from an EMBL/GenBank/DDBJ whole genome shotgun (WGS) entry which is preliminary data.</text>
</comment>
<proteinExistence type="predicted"/>
<evidence type="ECO:0000256" key="1">
    <source>
        <dbReference type="SAM" id="MobiDB-lite"/>
    </source>
</evidence>